<keyword evidence="3" id="KW-1185">Reference proteome</keyword>
<evidence type="ECO:0000313" key="3">
    <source>
        <dbReference type="Proteomes" id="UP001595748"/>
    </source>
</evidence>
<gene>
    <name evidence="2" type="ORF">ACFOPQ_14530</name>
</gene>
<evidence type="ECO:0000313" key="2">
    <source>
        <dbReference type="EMBL" id="MFC3861982.1"/>
    </source>
</evidence>
<organism evidence="2 3">
    <name type="scientific">Deinococcus antarcticus</name>
    <dbReference type="NCBI Taxonomy" id="1298767"/>
    <lineage>
        <taxon>Bacteria</taxon>
        <taxon>Thermotogati</taxon>
        <taxon>Deinococcota</taxon>
        <taxon>Deinococci</taxon>
        <taxon>Deinococcales</taxon>
        <taxon>Deinococcaceae</taxon>
        <taxon>Deinococcus</taxon>
    </lineage>
</organism>
<dbReference type="RefSeq" id="WP_380079413.1">
    <property type="nucleotide sequence ID" value="NZ_JBHRZF010000168.1"/>
</dbReference>
<evidence type="ECO:0000259" key="1">
    <source>
        <dbReference type="Pfam" id="PF20114"/>
    </source>
</evidence>
<feature type="domain" description="DUF6504" evidence="1">
    <location>
        <begin position="3"/>
        <end position="80"/>
    </location>
</feature>
<dbReference type="Proteomes" id="UP001595748">
    <property type="component" value="Unassembled WGS sequence"/>
</dbReference>
<protein>
    <submittedName>
        <fullName evidence="2">DUF6504 family protein</fullName>
    </submittedName>
</protein>
<sequence>MRSVGELIHVHVHHGQPAALYWQARRYPVNTVLDTWRWAGRWWLHDPPRDYWLLEAGITAEIYRTRTAGQLNWVLARIAD</sequence>
<comment type="caution">
    <text evidence="2">The sequence shown here is derived from an EMBL/GenBank/DDBJ whole genome shotgun (WGS) entry which is preliminary data.</text>
</comment>
<dbReference type="EMBL" id="JBHRZF010000168">
    <property type="protein sequence ID" value="MFC3861982.1"/>
    <property type="molecule type" value="Genomic_DNA"/>
</dbReference>
<name>A0ABV8A8C2_9DEIO</name>
<proteinExistence type="predicted"/>
<dbReference type="InterPro" id="IPR045443">
    <property type="entry name" value="DUF6504"/>
</dbReference>
<dbReference type="Pfam" id="PF20114">
    <property type="entry name" value="DUF6504"/>
    <property type="match status" value="1"/>
</dbReference>
<reference evidence="3" key="1">
    <citation type="journal article" date="2019" name="Int. J. Syst. Evol. Microbiol.">
        <title>The Global Catalogue of Microorganisms (GCM) 10K type strain sequencing project: providing services to taxonomists for standard genome sequencing and annotation.</title>
        <authorList>
            <consortium name="The Broad Institute Genomics Platform"/>
            <consortium name="The Broad Institute Genome Sequencing Center for Infectious Disease"/>
            <person name="Wu L."/>
            <person name="Ma J."/>
        </authorList>
    </citation>
    <scope>NUCLEOTIDE SEQUENCE [LARGE SCALE GENOMIC DNA]</scope>
    <source>
        <strain evidence="3">CCTCC AB 2013263</strain>
    </source>
</reference>
<accession>A0ABV8A8C2</accession>